<dbReference type="AlphaFoldDB" id="A0A1W1B9S9"/>
<gene>
    <name evidence="1" type="ORF">MNB_SV-6-1716</name>
</gene>
<dbReference type="EMBL" id="FPHC01000010">
    <property type="protein sequence ID" value="SFV50361.1"/>
    <property type="molecule type" value="Genomic_DNA"/>
</dbReference>
<protein>
    <submittedName>
        <fullName evidence="1">Uncharacterized protein</fullName>
    </submittedName>
</protein>
<proteinExistence type="predicted"/>
<evidence type="ECO:0000313" key="1">
    <source>
        <dbReference type="EMBL" id="SFV50361.1"/>
    </source>
</evidence>
<organism evidence="1">
    <name type="scientific">hydrothermal vent metagenome</name>
    <dbReference type="NCBI Taxonomy" id="652676"/>
    <lineage>
        <taxon>unclassified sequences</taxon>
        <taxon>metagenomes</taxon>
        <taxon>ecological metagenomes</taxon>
    </lineage>
</organism>
<reference evidence="1" key="1">
    <citation type="submission" date="2016-10" db="EMBL/GenBank/DDBJ databases">
        <authorList>
            <person name="de Groot N.N."/>
        </authorList>
    </citation>
    <scope>NUCLEOTIDE SEQUENCE</scope>
</reference>
<accession>A0A1W1B9S9</accession>
<sequence length="42" mass="5069">MREKLDEICYNRFHKRGEFDLHKIWGGLFKDFIAATTYLCDS</sequence>
<name>A0A1W1B9S9_9ZZZZ</name>